<gene>
    <name evidence="3" type="ORF">DCAF_LOCUS17646</name>
</gene>
<dbReference type="GO" id="GO:0009860">
    <property type="term" value="P:pollen tube growth"/>
    <property type="evidence" value="ECO:0007669"/>
    <property type="project" value="TreeGrafter"/>
</dbReference>
<keyword evidence="4" id="KW-1185">Reference proteome</keyword>
<feature type="domain" description="Alpha/beta hydrolase fold-3" evidence="2">
    <location>
        <begin position="99"/>
        <end position="317"/>
    </location>
</feature>
<dbReference type="InterPro" id="IPR013094">
    <property type="entry name" value="AB_hydrolase_3"/>
</dbReference>
<comment type="similarity">
    <text evidence="1">Belongs to the 'GDXG' lipolytic enzyme family.</text>
</comment>
<dbReference type="FunFam" id="3.40.50.1820:FF:000315">
    <property type="entry name" value="Probable carboxylesterase 18"/>
    <property type="match status" value="1"/>
</dbReference>
<name>A0AAV1S1N5_9ROSI</name>
<evidence type="ECO:0000313" key="3">
    <source>
        <dbReference type="EMBL" id="CAK7344149.1"/>
    </source>
</evidence>
<protein>
    <recommendedName>
        <fullName evidence="2">Alpha/beta hydrolase fold-3 domain-containing protein</fullName>
    </recommendedName>
</protein>
<dbReference type="Proteomes" id="UP001314170">
    <property type="component" value="Unassembled WGS sequence"/>
</dbReference>
<dbReference type="PANTHER" id="PTHR23024:SF609">
    <property type="entry name" value="CARBOXYLESTERASE 18-RELATED"/>
    <property type="match status" value="1"/>
</dbReference>
<comment type="caution">
    <text evidence="3">The sequence shown here is derived from an EMBL/GenBank/DDBJ whole genome shotgun (WGS) entry which is preliminary data.</text>
</comment>
<dbReference type="GO" id="GO:0052689">
    <property type="term" value="F:carboxylic ester hydrolase activity"/>
    <property type="evidence" value="ECO:0007669"/>
    <property type="project" value="TreeGrafter"/>
</dbReference>
<dbReference type="InterPro" id="IPR029058">
    <property type="entry name" value="AB_hydrolase_fold"/>
</dbReference>
<dbReference type="AlphaFoldDB" id="A0AAV1S1N5"/>
<dbReference type="SUPFAM" id="SSF53474">
    <property type="entry name" value="alpha/beta-Hydrolases"/>
    <property type="match status" value="1"/>
</dbReference>
<evidence type="ECO:0000313" key="4">
    <source>
        <dbReference type="Proteomes" id="UP001314170"/>
    </source>
</evidence>
<proteinExistence type="inferred from homology"/>
<accession>A0AAV1S1N5</accession>
<dbReference type="PANTHER" id="PTHR23024">
    <property type="entry name" value="ARYLACETAMIDE DEACETYLASE"/>
    <property type="match status" value="1"/>
</dbReference>
<dbReference type="Gene3D" id="3.40.50.1820">
    <property type="entry name" value="alpha/beta hydrolase"/>
    <property type="match status" value="1"/>
</dbReference>
<reference evidence="3 4" key="1">
    <citation type="submission" date="2024-01" db="EMBL/GenBank/DDBJ databases">
        <authorList>
            <person name="Waweru B."/>
        </authorList>
    </citation>
    <scope>NUCLEOTIDE SEQUENCE [LARGE SCALE GENOMIC DNA]</scope>
</reference>
<evidence type="ECO:0000256" key="1">
    <source>
        <dbReference type="ARBA" id="ARBA00010515"/>
    </source>
</evidence>
<sequence length="343" mass="38578">MGSETPALGKPVLPWKTRLVLKIISVATDVSRRSNGTIHRRMLNLFDFKSSPSPNKPVHSVLSSDITVDPTRNLWFRLYTPTNSGGGDDDDTAAFLPVLIFFHGGGFSFLSPASRVYDLVCRRFARRLHAIVLSVNYRRTPEHRFPAQYDDGFDVLRFLDDNRANGLLPPNADLSRCFVAGDSAGANLAHHVAVRACRAGFQLIKVIGLVSIQPYFGGQERTESELRLVGYPLVSVERTDWCWKAFLPDGSDRDHYAVNVSGPNAEDISGLDFPETIVIVGGFDPLQDWQKRYYEWLKKSGKKATLLEYSNMFHAFYVFPELPESSKLFSEVKEFVAKRLSKL</sequence>
<dbReference type="InterPro" id="IPR050466">
    <property type="entry name" value="Carboxylest/Gibb_receptor"/>
</dbReference>
<dbReference type="EMBL" id="CAWUPB010001161">
    <property type="protein sequence ID" value="CAK7344149.1"/>
    <property type="molecule type" value="Genomic_DNA"/>
</dbReference>
<organism evidence="3 4">
    <name type="scientific">Dovyalis caffra</name>
    <dbReference type="NCBI Taxonomy" id="77055"/>
    <lineage>
        <taxon>Eukaryota</taxon>
        <taxon>Viridiplantae</taxon>
        <taxon>Streptophyta</taxon>
        <taxon>Embryophyta</taxon>
        <taxon>Tracheophyta</taxon>
        <taxon>Spermatophyta</taxon>
        <taxon>Magnoliopsida</taxon>
        <taxon>eudicotyledons</taxon>
        <taxon>Gunneridae</taxon>
        <taxon>Pentapetalae</taxon>
        <taxon>rosids</taxon>
        <taxon>fabids</taxon>
        <taxon>Malpighiales</taxon>
        <taxon>Salicaceae</taxon>
        <taxon>Flacourtieae</taxon>
        <taxon>Dovyalis</taxon>
    </lineage>
</organism>
<evidence type="ECO:0000259" key="2">
    <source>
        <dbReference type="Pfam" id="PF07859"/>
    </source>
</evidence>
<dbReference type="Pfam" id="PF07859">
    <property type="entry name" value="Abhydrolase_3"/>
    <property type="match status" value="1"/>
</dbReference>